<name>A0A1M6M9V6_9BURK</name>
<feature type="domain" description="Immunity protein 71" evidence="2">
    <location>
        <begin position="11"/>
        <end position="88"/>
    </location>
</feature>
<evidence type="ECO:0000313" key="3">
    <source>
        <dbReference type="EMBL" id="SHJ80083.1"/>
    </source>
</evidence>
<dbReference type="Pfam" id="PF15602">
    <property type="entry name" value="Imm71"/>
    <property type="match status" value="1"/>
</dbReference>
<dbReference type="InterPro" id="IPR028966">
    <property type="entry name" value="Imm72"/>
</dbReference>
<evidence type="ECO:0000259" key="2">
    <source>
        <dbReference type="Pfam" id="PF15602"/>
    </source>
</evidence>
<proteinExistence type="predicted"/>
<dbReference type="Proteomes" id="UP000184395">
    <property type="component" value="Unassembled WGS sequence"/>
</dbReference>
<dbReference type="EMBL" id="FRAB01000007">
    <property type="protein sequence ID" value="SHJ80083.1"/>
    <property type="molecule type" value="Genomic_DNA"/>
</dbReference>
<sequence>MSYPVTQYDMQDDSTRRQVFWLLKRLSSYSLWARKRDAWETFTHAYETAVKTWPKSDPEQMSADLLPIIYETLSLYNQGLEELAKGRRFVWREGQPFRLAITNYYTVTSYFYTDPRYWERGQQEAPYPPKVEALNRLMRASEYHGEQSALEVPYVPNLSAHWTSPGGLLNPDAYKYEFYQLPYPVFPNNLPEVPLGAEPIVRSGQEIPVDGIWEPVKIHREKVLGVIAFGAKSEKNEGCFNYLVAGTRAPAITGEFHAATGQVDKVSTHWRLLWEDDRYKDGVIPDESEYFLERAPTDGATDRDEPVEEIEVRTGDVCPVTGTWEAKDFENHRIEASKGKVMPDVLASAPGSGERRVHWVTWRLVRRA</sequence>
<gene>
    <name evidence="3" type="ORF">SAMN05192548_10075</name>
</gene>
<dbReference type="AlphaFoldDB" id="A0A1M6M9V6"/>
<feature type="domain" description="Immunity protein 72" evidence="1">
    <location>
        <begin position="199"/>
        <end position="292"/>
    </location>
</feature>
<dbReference type="GeneID" id="301977138"/>
<reference evidence="3 4" key="1">
    <citation type="submission" date="2016-11" db="EMBL/GenBank/DDBJ databases">
        <authorList>
            <person name="Jaros S."/>
            <person name="Januszkiewicz K."/>
            <person name="Wedrychowicz H."/>
        </authorList>
    </citation>
    <scope>NUCLEOTIDE SEQUENCE [LARGE SCALE GENOMIC DNA]</scope>
    <source>
        <strain evidence="3 4">LMG 20594</strain>
    </source>
</reference>
<dbReference type="KEGG" id="pts:CUJ90_03000"/>
<dbReference type="Pfam" id="PF15584">
    <property type="entry name" value="Imm72"/>
    <property type="match status" value="1"/>
</dbReference>
<dbReference type="STRING" id="169427.SAMN05192548_10075"/>
<dbReference type="RefSeq" id="WP_073428128.1">
    <property type="nucleotide sequence ID" value="NZ_CADFGY010000005.1"/>
</dbReference>
<protein>
    <submittedName>
        <fullName evidence="3">Immunity protein 71</fullName>
    </submittedName>
</protein>
<evidence type="ECO:0000313" key="4">
    <source>
        <dbReference type="Proteomes" id="UP000184395"/>
    </source>
</evidence>
<evidence type="ECO:0000259" key="1">
    <source>
        <dbReference type="Pfam" id="PF15584"/>
    </source>
</evidence>
<organism evidence="3 4">
    <name type="scientific">Paraburkholderia terricola</name>
    <dbReference type="NCBI Taxonomy" id="169427"/>
    <lineage>
        <taxon>Bacteria</taxon>
        <taxon>Pseudomonadati</taxon>
        <taxon>Pseudomonadota</taxon>
        <taxon>Betaproteobacteria</taxon>
        <taxon>Burkholderiales</taxon>
        <taxon>Burkholderiaceae</taxon>
        <taxon>Paraburkholderia</taxon>
    </lineage>
</organism>
<dbReference type="InterPro" id="IPR028950">
    <property type="entry name" value="Imm71"/>
</dbReference>
<accession>A0A1M6M9V6</accession>
<dbReference type="OrthoDB" id="6670599at2"/>